<evidence type="ECO:0000313" key="4">
    <source>
        <dbReference type="Proteomes" id="UP001153712"/>
    </source>
</evidence>
<keyword evidence="4" id="KW-1185">Reference proteome</keyword>
<evidence type="ECO:0000256" key="2">
    <source>
        <dbReference type="SAM" id="Phobius"/>
    </source>
</evidence>
<dbReference type="Proteomes" id="UP001153712">
    <property type="component" value="Chromosome 1"/>
</dbReference>
<dbReference type="AlphaFoldDB" id="A0A9N9TIQ2"/>
<dbReference type="Gene3D" id="3.40.390.10">
    <property type="entry name" value="Collagenase (Catalytic Domain)"/>
    <property type="match status" value="1"/>
</dbReference>
<dbReference type="GO" id="GO:0004222">
    <property type="term" value="F:metalloendopeptidase activity"/>
    <property type="evidence" value="ECO:0007669"/>
    <property type="project" value="InterPro"/>
</dbReference>
<evidence type="ECO:0000313" key="3">
    <source>
        <dbReference type="EMBL" id="CAG9854573.1"/>
    </source>
</evidence>
<feature type="region of interest" description="Disordered" evidence="1">
    <location>
        <begin position="101"/>
        <end position="126"/>
    </location>
</feature>
<dbReference type="EMBL" id="OU900094">
    <property type="protein sequence ID" value="CAG9854573.1"/>
    <property type="molecule type" value="Genomic_DNA"/>
</dbReference>
<feature type="region of interest" description="Disordered" evidence="1">
    <location>
        <begin position="167"/>
        <end position="226"/>
    </location>
</feature>
<dbReference type="InterPro" id="IPR000718">
    <property type="entry name" value="Peptidase_M13"/>
</dbReference>
<evidence type="ECO:0000256" key="1">
    <source>
        <dbReference type="SAM" id="MobiDB-lite"/>
    </source>
</evidence>
<dbReference type="GO" id="GO:0006508">
    <property type="term" value="P:proteolysis"/>
    <property type="evidence" value="ECO:0007669"/>
    <property type="project" value="InterPro"/>
</dbReference>
<accession>A0A9N9TIQ2</accession>
<keyword evidence="2" id="KW-1133">Transmembrane helix</keyword>
<sequence>MVETGSYDVTNNRRRKDTSFKSFICALLAFLALLILISLLLWSLGSKSTRSSDLTSASAFSFRNGNKTQTTEATTEATTIRPTTKTKGNIVMKTTTETHTTFNTTTQTPSTTQSVESTAEETTTNTTISKSEKLIVLITNTTDATFTDTTDATFTDVTNATFTETTDATFTPETNTTTQQDETSTVQINTTPTTTPTPTETPSTSVPDVSTTVSEQPSTNPDYTSIGEADITLDDLITKTPNQVPAPIVPPVPTTCNNGVCKRAASSMLATMSHEDKLDKCEDYYKFICEGPQKHDDSAFFRHSFKGFAKKIGQVEAASPDHMRFFADFYNSCNRFGDSLDRLRRLDFLKGTEGASLTEAVKTSVLRQTFPFFDIGLNVDRKNFILEITLPGLTYFKTTLDDWSLIQRLQEQCINEQADKIEQYTVELDKISDGIKTCVAEKTEKYVAEFVDEMKKLSVLPGLKFLDDNVKAGTASDDLKEILNAVQDGLAAYRSSNSKKIKPITLGDLKGKYDFGLDWIEFFKGIMNMAVIDDSTVVYFSENLDGVFNKLVEKKANLKQLVDLWYNLELYKNIVIEKEVDNRGYQCLETVTQLMPEVASFIIAELNANKKDLYKEVREIIIGQTVSIYTSFIMANMTESSAKILQDRLPEVRIQHPEVKVIEDSNYAGIFDFKDPYPKKLTDLLEHFRKSLFSLYDTPISGEELLKYFINAFATKPQTYPPSRVIAYQPGFLYGKSTKLPTYVKLAKLGLPVVMQLSKHFTKNDFEKPLEDRERKVYEQMEKTFNTEYLMNKIKYTVENIDFEIEDSTGNHLNYDSIFAENMAFRLETDAFEKDENLEYLPFLQDFDRAQSFIVIALQEYCDKNTLPDFIGDYYKRLLPAPIKFRNILKNSEFYSKSFNCTDTFERKQFPYINPTP</sequence>
<dbReference type="InterPro" id="IPR024079">
    <property type="entry name" value="MetalloPept_cat_dom_sf"/>
</dbReference>
<gene>
    <name evidence="3" type="ORF">PHYEVI_LOCUS1035</name>
</gene>
<name>A0A9N9TIQ2_PHYSR</name>
<feature type="compositionally biased region" description="Low complexity" evidence="1">
    <location>
        <begin position="167"/>
        <end position="214"/>
    </location>
</feature>
<dbReference type="PROSITE" id="PS51885">
    <property type="entry name" value="NEPRILYSIN"/>
    <property type="match status" value="1"/>
</dbReference>
<dbReference type="OrthoDB" id="5808441at2759"/>
<keyword evidence="2" id="KW-0812">Transmembrane</keyword>
<keyword evidence="2" id="KW-0472">Membrane</keyword>
<feature type="transmembrane region" description="Helical" evidence="2">
    <location>
        <begin position="23"/>
        <end position="44"/>
    </location>
</feature>
<organism evidence="3 4">
    <name type="scientific">Phyllotreta striolata</name>
    <name type="common">Striped flea beetle</name>
    <name type="synonym">Crioceris striolata</name>
    <dbReference type="NCBI Taxonomy" id="444603"/>
    <lineage>
        <taxon>Eukaryota</taxon>
        <taxon>Metazoa</taxon>
        <taxon>Ecdysozoa</taxon>
        <taxon>Arthropoda</taxon>
        <taxon>Hexapoda</taxon>
        <taxon>Insecta</taxon>
        <taxon>Pterygota</taxon>
        <taxon>Neoptera</taxon>
        <taxon>Endopterygota</taxon>
        <taxon>Coleoptera</taxon>
        <taxon>Polyphaga</taxon>
        <taxon>Cucujiformia</taxon>
        <taxon>Chrysomeloidea</taxon>
        <taxon>Chrysomelidae</taxon>
        <taxon>Galerucinae</taxon>
        <taxon>Alticini</taxon>
        <taxon>Phyllotreta</taxon>
    </lineage>
</organism>
<protein>
    <submittedName>
        <fullName evidence="3">Uncharacterized protein</fullName>
    </submittedName>
</protein>
<proteinExistence type="predicted"/>
<dbReference type="Gene3D" id="1.10.1380.10">
    <property type="entry name" value="Neutral endopeptidase , domain2"/>
    <property type="match status" value="1"/>
</dbReference>
<reference evidence="3" key="1">
    <citation type="submission" date="2022-01" db="EMBL/GenBank/DDBJ databases">
        <authorList>
            <person name="King R."/>
        </authorList>
    </citation>
    <scope>NUCLEOTIDE SEQUENCE</scope>
</reference>
<dbReference type="InterPro" id="IPR042089">
    <property type="entry name" value="Peptidase_M13_dom_2"/>
</dbReference>
<dbReference type="SUPFAM" id="SSF55486">
    <property type="entry name" value="Metalloproteases ('zincins'), catalytic domain"/>
    <property type="match status" value="1"/>
</dbReference>